<gene>
    <name evidence="1" type="ORF">g.16762</name>
</gene>
<dbReference type="OrthoDB" id="6431331at2759"/>
<dbReference type="AlphaFoldDB" id="A0A1E1W3E1"/>
<feature type="non-terminal residue" evidence="1">
    <location>
        <position position="123"/>
    </location>
</feature>
<dbReference type="EMBL" id="GDQN01009556">
    <property type="protein sequence ID" value="JAT81498.1"/>
    <property type="molecule type" value="Transcribed_RNA"/>
</dbReference>
<dbReference type="Gene3D" id="3.40.50.1820">
    <property type="entry name" value="alpha/beta hydrolase"/>
    <property type="match status" value="1"/>
</dbReference>
<feature type="non-terminal residue" evidence="1">
    <location>
        <position position="1"/>
    </location>
</feature>
<evidence type="ECO:0000313" key="1">
    <source>
        <dbReference type="EMBL" id="JAT81498.1"/>
    </source>
</evidence>
<protein>
    <submittedName>
        <fullName evidence="1">Uncharacterized protein</fullName>
    </submittedName>
</protein>
<proteinExistence type="predicted"/>
<name>A0A1E1W3E1_PECGO</name>
<reference evidence="1" key="1">
    <citation type="submission" date="2015-09" db="EMBL/GenBank/DDBJ databases">
        <title>De novo assembly of Pectinophora gossypiella (Pink Bollworm) gut transcriptome.</title>
        <authorList>
            <person name="Tassone E.E."/>
        </authorList>
    </citation>
    <scope>NUCLEOTIDE SEQUENCE</scope>
</reference>
<sequence>LMDLVYSLEVVRRHCRWDQFIYLAHSVATTIGRLYNVSNPGRMSRVVELDQVTPSFVMVTPENFADWYNILYTQYFDRYDFYNSSKENAPKYTMEQAVERVMRVRQLPPEAARATVERWSEPA</sequence>
<organism evidence="1">
    <name type="scientific">Pectinophora gossypiella</name>
    <name type="common">Cotton pink bollworm</name>
    <name type="synonym">Depressaria gossypiella</name>
    <dbReference type="NCBI Taxonomy" id="13191"/>
    <lineage>
        <taxon>Eukaryota</taxon>
        <taxon>Metazoa</taxon>
        <taxon>Ecdysozoa</taxon>
        <taxon>Arthropoda</taxon>
        <taxon>Hexapoda</taxon>
        <taxon>Insecta</taxon>
        <taxon>Pterygota</taxon>
        <taxon>Neoptera</taxon>
        <taxon>Endopterygota</taxon>
        <taxon>Lepidoptera</taxon>
        <taxon>Glossata</taxon>
        <taxon>Ditrysia</taxon>
        <taxon>Gelechioidea</taxon>
        <taxon>Gelechiidae</taxon>
        <taxon>Apatetrinae</taxon>
        <taxon>Pectinophora</taxon>
    </lineage>
</organism>
<dbReference type="SUPFAM" id="SSF53474">
    <property type="entry name" value="alpha/beta-Hydrolases"/>
    <property type="match status" value="1"/>
</dbReference>
<dbReference type="InterPro" id="IPR029058">
    <property type="entry name" value="AB_hydrolase_fold"/>
</dbReference>
<accession>A0A1E1W3E1</accession>